<name>A0ABM1XWZ3_AEDAL</name>
<protein>
    <recommendedName>
        <fullName evidence="2">Reverse transcriptase Ty1/copia-type domain-containing protein</fullName>
    </recommendedName>
</protein>
<feature type="compositionally biased region" description="Polar residues" evidence="1">
    <location>
        <begin position="1"/>
        <end position="12"/>
    </location>
</feature>
<dbReference type="RefSeq" id="XP_062704500.1">
    <property type="nucleotide sequence ID" value="XM_062848516.1"/>
</dbReference>
<feature type="domain" description="Reverse transcriptase Ty1/copia-type" evidence="2">
    <location>
        <begin position="48"/>
        <end position="117"/>
    </location>
</feature>
<organism evidence="3 4">
    <name type="scientific">Aedes albopictus</name>
    <name type="common">Asian tiger mosquito</name>
    <name type="synonym">Stegomyia albopicta</name>
    <dbReference type="NCBI Taxonomy" id="7160"/>
    <lineage>
        <taxon>Eukaryota</taxon>
        <taxon>Metazoa</taxon>
        <taxon>Ecdysozoa</taxon>
        <taxon>Arthropoda</taxon>
        <taxon>Hexapoda</taxon>
        <taxon>Insecta</taxon>
        <taxon>Pterygota</taxon>
        <taxon>Neoptera</taxon>
        <taxon>Endopterygota</taxon>
        <taxon>Diptera</taxon>
        <taxon>Nematocera</taxon>
        <taxon>Culicoidea</taxon>
        <taxon>Culicidae</taxon>
        <taxon>Culicinae</taxon>
        <taxon>Aedini</taxon>
        <taxon>Aedes</taxon>
        <taxon>Stegomyia</taxon>
    </lineage>
</organism>
<dbReference type="Pfam" id="PF07727">
    <property type="entry name" value="RVT_2"/>
    <property type="match status" value="1"/>
</dbReference>
<dbReference type="InterPro" id="IPR013103">
    <property type="entry name" value="RVT_2"/>
</dbReference>
<evidence type="ECO:0000313" key="3">
    <source>
        <dbReference type="EnsemblMetazoa" id="AALFPA23_003643.P4132"/>
    </source>
</evidence>
<keyword evidence="4" id="KW-1185">Reference proteome</keyword>
<evidence type="ECO:0000313" key="4">
    <source>
        <dbReference type="Proteomes" id="UP000069940"/>
    </source>
</evidence>
<dbReference type="EnsemblMetazoa" id="AALFPA23_003643.R4132">
    <property type="protein sequence ID" value="AALFPA23_003643.P4132"/>
    <property type="gene ID" value="AALFPA23_003643"/>
</dbReference>
<dbReference type="GeneID" id="134286832"/>
<sequence>MKSSLMTKTTAIEAQRTGAQAPREIERRSDRDNWLEAIDDELRPMKANNVWKMTSCPRGVKPLKSKWAFRVKEDENGQAVRYKARLIAKGFLQRQGVDFEETYAPVAKLSTIRTVLADPH</sequence>
<feature type="region of interest" description="Disordered" evidence="1">
    <location>
        <begin position="1"/>
        <end position="28"/>
    </location>
</feature>
<proteinExistence type="predicted"/>
<evidence type="ECO:0000256" key="1">
    <source>
        <dbReference type="SAM" id="MobiDB-lite"/>
    </source>
</evidence>
<evidence type="ECO:0000259" key="2">
    <source>
        <dbReference type="Pfam" id="PF07727"/>
    </source>
</evidence>
<dbReference type="Proteomes" id="UP000069940">
    <property type="component" value="Unassembled WGS sequence"/>
</dbReference>
<reference evidence="3" key="2">
    <citation type="submission" date="2025-05" db="UniProtKB">
        <authorList>
            <consortium name="EnsemblMetazoa"/>
        </authorList>
    </citation>
    <scope>IDENTIFICATION</scope>
    <source>
        <strain evidence="3">Foshan</strain>
    </source>
</reference>
<reference evidence="4" key="1">
    <citation type="journal article" date="2015" name="Proc. Natl. Acad. Sci. U.S.A.">
        <title>Genome sequence of the Asian Tiger mosquito, Aedes albopictus, reveals insights into its biology, genetics, and evolution.</title>
        <authorList>
            <person name="Chen X.G."/>
            <person name="Jiang X."/>
            <person name="Gu J."/>
            <person name="Xu M."/>
            <person name="Wu Y."/>
            <person name="Deng Y."/>
            <person name="Zhang C."/>
            <person name="Bonizzoni M."/>
            <person name="Dermauw W."/>
            <person name="Vontas J."/>
            <person name="Armbruster P."/>
            <person name="Huang X."/>
            <person name="Yang Y."/>
            <person name="Zhang H."/>
            <person name="He W."/>
            <person name="Peng H."/>
            <person name="Liu Y."/>
            <person name="Wu K."/>
            <person name="Chen J."/>
            <person name="Lirakis M."/>
            <person name="Topalis P."/>
            <person name="Van Leeuwen T."/>
            <person name="Hall A.B."/>
            <person name="Jiang X."/>
            <person name="Thorpe C."/>
            <person name="Mueller R.L."/>
            <person name="Sun C."/>
            <person name="Waterhouse R.M."/>
            <person name="Yan G."/>
            <person name="Tu Z.J."/>
            <person name="Fang X."/>
            <person name="James A.A."/>
        </authorList>
    </citation>
    <scope>NUCLEOTIDE SEQUENCE [LARGE SCALE GENOMIC DNA]</scope>
    <source>
        <strain evidence="4">Foshan</strain>
    </source>
</reference>
<accession>A0ABM1XWZ3</accession>